<name>F5YE85_LEAAZ</name>
<dbReference type="InParanoid" id="F5YE85"/>
<evidence type="ECO:0000313" key="2">
    <source>
        <dbReference type="EMBL" id="AEF81717.1"/>
    </source>
</evidence>
<dbReference type="STRING" id="545695.TREAZ_0242"/>
<dbReference type="Gene3D" id="3.40.50.1010">
    <property type="entry name" value="5'-nuclease"/>
    <property type="match status" value="1"/>
</dbReference>
<organism evidence="2 3">
    <name type="scientific">Leadbettera azotonutricia (strain ATCC BAA-888 / DSM 13862 / ZAS-9)</name>
    <name type="common">Treponema azotonutricium</name>
    <dbReference type="NCBI Taxonomy" id="545695"/>
    <lineage>
        <taxon>Bacteria</taxon>
        <taxon>Pseudomonadati</taxon>
        <taxon>Spirochaetota</taxon>
        <taxon>Spirochaetia</taxon>
        <taxon>Spirochaetales</taxon>
        <taxon>Breznakiellaceae</taxon>
        <taxon>Leadbettera</taxon>
    </lineage>
</organism>
<dbReference type="KEGG" id="taz:TREAZ_0242"/>
<evidence type="ECO:0000313" key="3">
    <source>
        <dbReference type="Proteomes" id="UP000009222"/>
    </source>
</evidence>
<evidence type="ECO:0000259" key="1">
    <source>
        <dbReference type="Pfam" id="PF01850"/>
    </source>
</evidence>
<proteinExistence type="predicted"/>
<dbReference type="CDD" id="cd18686">
    <property type="entry name" value="PIN_VapC-like"/>
    <property type="match status" value="1"/>
</dbReference>
<dbReference type="SUPFAM" id="SSF88723">
    <property type="entry name" value="PIN domain-like"/>
    <property type="match status" value="1"/>
</dbReference>
<dbReference type="InterPro" id="IPR002716">
    <property type="entry name" value="PIN_dom"/>
</dbReference>
<dbReference type="InterPro" id="IPR029060">
    <property type="entry name" value="PIN-like_dom_sf"/>
</dbReference>
<dbReference type="HOGENOM" id="CLU_158031_0_0_12"/>
<reference evidence="3" key="1">
    <citation type="submission" date="2009-12" db="EMBL/GenBank/DDBJ databases">
        <title>Complete sequence of Treponema azotonutricium strain ZAS-9.</title>
        <authorList>
            <person name="Tetu S.G."/>
            <person name="Matson E."/>
            <person name="Ren Q."/>
            <person name="Seshadri R."/>
            <person name="Elbourne L."/>
            <person name="Hassan K.A."/>
            <person name="Durkin A."/>
            <person name="Radune D."/>
            <person name="Mohamoud Y."/>
            <person name="Shay R."/>
            <person name="Jin S."/>
            <person name="Zhang X."/>
            <person name="Lucey K."/>
            <person name="Ballor N.R."/>
            <person name="Ottesen E."/>
            <person name="Rosenthal R."/>
            <person name="Allen A."/>
            <person name="Leadbetter J.R."/>
            <person name="Paulsen I.T."/>
        </authorList>
    </citation>
    <scope>NUCLEOTIDE SEQUENCE [LARGE SCALE GENOMIC DNA]</scope>
    <source>
        <strain evidence="3">ATCC BAA-888 / DSM 13862 / ZAS-9</strain>
    </source>
</reference>
<dbReference type="eggNOG" id="COG1487">
    <property type="taxonomic scope" value="Bacteria"/>
</dbReference>
<reference evidence="2 3" key="2">
    <citation type="journal article" date="2011" name="ISME J.">
        <title>RNA-seq reveals cooperative metabolic interactions between two termite-gut spirochete species in co-culture.</title>
        <authorList>
            <person name="Rosenthal A.Z."/>
            <person name="Matson E.G."/>
            <person name="Eldar A."/>
            <person name="Leadbetter J.R."/>
        </authorList>
    </citation>
    <scope>NUCLEOTIDE SEQUENCE [LARGE SCALE GENOMIC DNA]</scope>
    <source>
        <strain evidence="3">ATCC BAA-888 / DSM 13862 / ZAS-9</strain>
    </source>
</reference>
<dbReference type="Pfam" id="PF01850">
    <property type="entry name" value="PIN"/>
    <property type="match status" value="1"/>
</dbReference>
<gene>
    <name evidence="2" type="ordered locus">TREAZ_0242</name>
</gene>
<dbReference type="EMBL" id="CP001841">
    <property type="protein sequence ID" value="AEF81717.1"/>
    <property type="molecule type" value="Genomic_DNA"/>
</dbReference>
<sequence length="112" mass="12568">MNSDIGAQVAPFAENPGELVVPTITIYEVYKKLLAEKDEEYALDVVSYMQTGTVIDLNTTLCLSAAQIGRIHKLPMADSIIYATSLHYSAILWTCDRHFKDIPLIKYFPKSQ</sequence>
<protein>
    <submittedName>
        <fullName evidence="2">PIN domain protein</fullName>
    </submittedName>
</protein>
<keyword evidence="3" id="KW-1185">Reference proteome</keyword>
<dbReference type="AlphaFoldDB" id="F5YE85"/>
<feature type="domain" description="PIN" evidence="1">
    <location>
        <begin position="9"/>
        <end position="102"/>
    </location>
</feature>
<dbReference type="Proteomes" id="UP000009222">
    <property type="component" value="Chromosome"/>
</dbReference>
<accession>F5YE85</accession>